<sequence length="163" mass="18450">MQTLCVSIGHILDGHLRRHFLWPSPFHDVRYLRSTQLESLTLYGACTIKSMSTDTLANLGRLSESSISCLTTVRLERLGRRVSPKKFPSFPLLLAAFKTGLQKPTISSASQFVAFEPESVKSLLNVEELEFQYIHPGSWRHVAQFLDCRLKRLVVDICADQSD</sequence>
<gene>
    <name evidence="1" type="ORF">ARMGADRAFT_1085019</name>
</gene>
<organism evidence="1 2">
    <name type="scientific">Armillaria gallica</name>
    <name type="common">Bulbous honey fungus</name>
    <name type="synonym">Armillaria bulbosa</name>
    <dbReference type="NCBI Taxonomy" id="47427"/>
    <lineage>
        <taxon>Eukaryota</taxon>
        <taxon>Fungi</taxon>
        <taxon>Dikarya</taxon>
        <taxon>Basidiomycota</taxon>
        <taxon>Agaricomycotina</taxon>
        <taxon>Agaricomycetes</taxon>
        <taxon>Agaricomycetidae</taxon>
        <taxon>Agaricales</taxon>
        <taxon>Marasmiineae</taxon>
        <taxon>Physalacriaceae</taxon>
        <taxon>Armillaria</taxon>
    </lineage>
</organism>
<proteinExistence type="predicted"/>
<dbReference type="Proteomes" id="UP000217790">
    <property type="component" value="Unassembled WGS sequence"/>
</dbReference>
<dbReference type="InParanoid" id="A0A2H3DIH3"/>
<dbReference type="EMBL" id="KZ293675">
    <property type="protein sequence ID" value="PBK88043.1"/>
    <property type="molecule type" value="Genomic_DNA"/>
</dbReference>
<evidence type="ECO:0000313" key="1">
    <source>
        <dbReference type="EMBL" id="PBK88043.1"/>
    </source>
</evidence>
<protein>
    <submittedName>
        <fullName evidence="1">Uncharacterized protein</fullName>
    </submittedName>
</protein>
<reference evidence="2" key="1">
    <citation type="journal article" date="2017" name="Nat. Ecol. Evol.">
        <title>Genome expansion and lineage-specific genetic innovations in the forest pathogenic fungi Armillaria.</title>
        <authorList>
            <person name="Sipos G."/>
            <person name="Prasanna A.N."/>
            <person name="Walter M.C."/>
            <person name="O'Connor E."/>
            <person name="Balint B."/>
            <person name="Krizsan K."/>
            <person name="Kiss B."/>
            <person name="Hess J."/>
            <person name="Varga T."/>
            <person name="Slot J."/>
            <person name="Riley R."/>
            <person name="Boka B."/>
            <person name="Rigling D."/>
            <person name="Barry K."/>
            <person name="Lee J."/>
            <person name="Mihaltcheva S."/>
            <person name="LaButti K."/>
            <person name="Lipzen A."/>
            <person name="Waldron R."/>
            <person name="Moloney N.M."/>
            <person name="Sperisen C."/>
            <person name="Kredics L."/>
            <person name="Vagvoelgyi C."/>
            <person name="Patrignani A."/>
            <person name="Fitzpatrick D."/>
            <person name="Nagy I."/>
            <person name="Doyle S."/>
            <person name="Anderson J.B."/>
            <person name="Grigoriev I.V."/>
            <person name="Gueldener U."/>
            <person name="Muensterkoetter M."/>
            <person name="Nagy L.G."/>
        </authorList>
    </citation>
    <scope>NUCLEOTIDE SEQUENCE [LARGE SCALE GENOMIC DNA]</scope>
    <source>
        <strain evidence="2">Ar21-2</strain>
    </source>
</reference>
<evidence type="ECO:0000313" key="2">
    <source>
        <dbReference type="Proteomes" id="UP000217790"/>
    </source>
</evidence>
<dbReference type="OrthoDB" id="10514252at2759"/>
<keyword evidence="2" id="KW-1185">Reference proteome</keyword>
<dbReference type="AlphaFoldDB" id="A0A2H3DIH3"/>
<name>A0A2H3DIH3_ARMGA</name>
<accession>A0A2H3DIH3</accession>